<dbReference type="PANTHER" id="PTHR43420">
    <property type="entry name" value="ACETYLTRANSFERASE"/>
    <property type="match status" value="1"/>
</dbReference>
<comment type="catalytic activity">
    <reaction evidence="5">
        <text>N-terminal L-alanyl-[ribosomal protein bS18] + acetyl-CoA = N-terminal N(alpha)-acetyl-L-alanyl-[ribosomal protein bS18] + CoA + H(+)</text>
        <dbReference type="Rhea" id="RHEA:43756"/>
        <dbReference type="Rhea" id="RHEA-COMP:10676"/>
        <dbReference type="Rhea" id="RHEA-COMP:10677"/>
        <dbReference type="ChEBI" id="CHEBI:15378"/>
        <dbReference type="ChEBI" id="CHEBI:57287"/>
        <dbReference type="ChEBI" id="CHEBI:57288"/>
        <dbReference type="ChEBI" id="CHEBI:64718"/>
        <dbReference type="ChEBI" id="CHEBI:83683"/>
        <dbReference type="EC" id="2.3.1.266"/>
    </reaction>
</comment>
<dbReference type="CDD" id="cd04301">
    <property type="entry name" value="NAT_SF"/>
    <property type="match status" value="1"/>
</dbReference>
<evidence type="ECO:0000313" key="8">
    <source>
        <dbReference type="Proteomes" id="UP000190285"/>
    </source>
</evidence>
<dbReference type="OrthoDB" id="9794566at2"/>
<name>A0A1T5JVM3_9FIRM</name>
<feature type="domain" description="N-acetyltransferase" evidence="6">
    <location>
        <begin position="4"/>
        <end position="147"/>
    </location>
</feature>
<organism evidence="7 8">
    <name type="scientific">Maledivibacter halophilus</name>
    <dbReference type="NCBI Taxonomy" id="36842"/>
    <lineage>
        <taxon>Bacteria</taxon>
        <taxon>Bacillati</taxon>
        <taxon>Bacillota</taxon>
        <taxon>Clostridia</taxon>
        <taxon>Peptostreptococcales</taxon>
        <taxon>Caminicellaceae</taxon>
        <taxon>Maledivibacter</taxon>
    </lineage>
</organism>
<gene>
    <name evidence="7" type="ORF">SAMN02194393_01391</name>
</gene>
<dbReference type="GO" id="GO:0005737">
    <property type="term" value="C:cytoplasm"/>
    <property type="evidence" value="ECO:0007669"/>
    <property type="project" value="UniProtKB-SubCell"/>
</dbReference>
<keyword evidence="3 7" id="KW-0808">Transferase</keyword>
<comment type="function">
    <text evidence="5">Acetylates the N-terminal alanine of ribosomal protein bS18.</text>
</comment>
<protein>
    <recommendedName>
        <fullName evidence="5">[Ribosomal protein bS18]-alanine N-acetyltransferase</fullName>
        <ecNumber evidence="5">2.3.1.266</ecNumber>
    </recommendedName>
</protein>
<evidence type="ECO:0000256" key="5">
    <source>
        <dbReference type="RuleBase" id="RU363094"/>
    </source>
</evidence>
<accession>A0A1T5JVM3</accession>
<keyword evidence="2 5" id="KW-0963">Cytoplasm</keyword>
<evidence type="ECO:0000256" key="4">
    <source>
        <dbReference type="ARBA" id="ARBA00023315"/>
    </source>
</evidence>
<comment type="similarity">
    <text evidence="1 5">Belongs to the acetyltransferase family. RimI subfamily.</text>
</comment>
<dbReference type="InterPro" id="IPR016181">
    <property type="entry name" value="Acyl_CoA_acyltransferase"/>
</dbReference>
<dbReference type="InterPro" id="IPR050680">
    <property type="entry name" value="YpeA/RimI_acetyltransf"/>
</dbReference>
<dbReference type="PROSITE" id="PS51186">
    <property type="entry name" value="GNAT"/>
    <property type="match status" value="1"/>
</dbReference>
<dbReference type="GO" id="GO:0008999">
    <property type="term" value="F:protein-N-terminal-alanine acetyltransferase activity"/>
    <property type="evidence" value="ECO:0007669"/>
    <property type="project" value="UniProtKB-EC"/>
</dbReference>
<evidence type="ECO:0000256" key="1">
    <source>
        <dbReference type="ARBA" id="ARBA00005395"/>
    </source>
</evidence>
<keyword evidence="7" id="KW-0689">Ribosomal protein</keyword>
<dbReference type="Proteomes" id="UP000190285">
    <property type="component" value="Unassembled WGS sequence"/>
</dbReference>
<dbReference type="RefSeq" id="WP_079490395.1">
    <property type="nucleotide sequence ID" value="NZ_FUZT01000003.1"/>
</dbReference>
<keyword evidence="7" id="KW-0687">Ribonucleoprotein</keyword>
<dbReference type="InterPro" id="IPR006464">
    <property type="entry name" value="AcTrfase_RimI/Ard1"/>
</dbReference>
<dbReference type="PANTHER" id="PTHR43420:SF44">
    <property type="entry name" value="ACETYLTRANSFERASE YPEA"/>
    <property type="match status" value="1"/>
</dbReference>
<dbReference type="EC" id="2.3.1.266" evidence="5"/>
<dbReference type="Gene3D" id="3.40.630.30">
    <property type="match status" value="1"/>
</dbReference>
<dbReference type="SUPFAM" id="SSF55729">
    <property type="entry name" value="Acyl-CoA N-acyltransferases (Nat)"/>
    <property type="match status" value="1"/>
</dbReference>
<dbReference type="STRING" id="36842.SAMN02194393_01391"/>
<evidence type="ECO:0000256" key="2">
    <source>
        <dbReference type="ARBA" id="ARBA00022490"/>
    </source>
</evidence>
<keyword evidence="8" id="KW-1185">Reference proteome</keyword>
<comment type="subcellular location">
    <subcellularLocation>
        <location evidence="5">Cytoplasm</location>
    </subcellularLocation>
</comment>
<dbReference type="AlphaFoldDB" id="A0A1T5JVM3"/>
<evidence type="ECO:0000259" key="6">
    <source>
        <dbReference type="PROSITE" id="PS51186"/>
    </source>
</evidence>
<dbReference type="NCBIfam" id="TIGR01575">
    <property type="entry name" value="rimI"/>
    <property type="match status" value="1"/>
</dbReference>
<evidence type="ECO:0000256" key="3">
    <source>
        <dbReference type="ARBA" id="ARBA00022679"/>
    </source>
</evidence>
<proteinExistence type="inferred from homology"/>
<dbReference type="Pfam" id="PF00583">
    <property type="entry name" value="Acetyltransf_1"/>
    <property type="match status" value="1"/>
</dbReference>
<evidence type="ECO:0000313" key="7">
    <source>
        <dbReference type="EMBL" id="SKC55592.1"/>
    </source>
</evidence>
<keyword evidence="4" id="KW-0012">Acyltransferase</keyword>
<sequence length="147" mass="17016">MSNVDVRKMTLDDIEAVLDIENNSFATPWTRESFQREIKDNHLAAYLVIEYDGKIVGYGGMWFIVDEAHITNIAIDKDFRNKGLGSFLVKSMIEYAEGLGIYRMTLEVRKSNKPAQGLYMKFGFKPCGRRPKYYKDNNEDAIIMWRG</sequence>
<dbReference type="InterPro" id="IPR000182">
    <property type="entry name" value="GNAT_dom"/>
</dbReference>
<reference evidence="7 8" key="1">
    <citation type="submission" date="2017-02" db="EMBL/GenBank/DDBJ databases">
        <authorList>
            <person name="Peterson S.W."/>
        </authorList>
    </citation>
    <scope>NUCLEOTIDE SEQUENCE [LARGE SCALE GENOMIC DNA]</scope>
    <source>
        <strain evidence="7 8">M1</strain>
    </source>
</reference>
<dbReference type="EMBL" id="FUZT01000003">
    <property type="protein sequence ID" value="SKC55592.1"/>
    <property type="molecule type" value="Genomic_DNA"/>
</dbReference>
<dbReference type="GO" id="GO:0005840">
    <property type="term" value="C:ribosome"/>
    <property type="evidence" value="ECO:0007669"/>
    <property type="project" value="UniProtKB-KW"/>
</dbReference>